<evidence type="ECO:0000256" key="2">
    <source>
        <dbReference type="SAM" id="Phobius"/>
    </source>
</evidence>
<evidence type="ECO:0000313" key="4">
    <source>
        <dbReference type="Proteomes" id="UP000297245"/>
    </source>
</evidence>
<keyword evidence="4" id="KW-1185">Reference proteome</keyword>
<accession>A0A4V4HAS2</accession>
<feature type="transmembrane region" description="Helical" evidence="2">
    <location>
        <begin position="135"/>
        <end position="157"/>
    </location>
</feature>
<sequence length="226" mass="24938">MSQANRPQPPVRTSPHRDTQESDEPELEESDSQNQPESEYGIYYPMTHRAIQHADPSEQNFTQFTERATRVVELTRTTSPIRYDFPSSTTLVLPSPTTPSLGYLTLPVGIVLVWQGFVTIVWLVCFPNAIATPPLFTSVLVLTVTSFAFDLDFFSLVSDPRVGASKTCLDSLRDLDTANQPLVTSRRYSTQSTTDLSGSSVWNAGGGTGFGLRRLPLNGAHDKNPD</sequence>
<protein>
    <submittedName>
        <fullName evidence="3">Uncharacterized protein</fullName>
    </submittedName>
</protein>
<dbReference type="EMBL" id="ML180817">
    <property type="protein sequence ID" value="THU76595.1"/>
    <property type="molecule type" value="Genomic_DNA"/>
</dbReference>
<keyword evidence="2" id="KW-0812">Transmembrane</keyword>
<organism evidence="3 4">
    <name type="scientific">Dendrothele bispora (strain CBS 962.96)</name>
    <dbReference type="NCBI Taxonomy" id="1314807"/>
    <lineage>
        <taxon>Eukaryota</taxon>
        <taxon>Fungi</taxon>
        <taxon>Dikarya</taxon>
        <taxon>Basidiomycota</taxon>
        <taxon>Agaricomycotina</taxon>
        <taxon>Agaricomycetes</taxon>
        <taxon>Agaricomycetidae</taxon>
        <taxon>Agaricales</taxon>
        <taxon>Agaricales incertae sedis</taxon>
        <taxon>Dendrothele</taxon>
    </lineage>
</organism>
<feature type="transmembrane region" description="Helical" evidence="2">
    <location>
        <begin position="101"/>
        <end position="123"/>
    </location>
</feature>
<dbReference type="AlphaFoldDB" id="A0A4V4HAS2"/>
<feature type="compositionally biased region" description="Acidic residues" evidence="1">
    <location>
        <begin position="21"/>
        <end position="31"/>
    </location>
</feature>
<feature type="region of interest" description="Disordered" evidence="1">
    <location>
        <begin position="1"/>
        <end position="39"/>
    </location>
</feature>
<dbReference type="Proteomes" id="UP000297245">
    <property type="component" value="Unassembled WGS sequence"/>
</dbReference>
<gene>
    <name evidence="3" type="ORF">K435DRAFT_878994</name>
</gene>
<keyword evidence="2" id="KW-1133">Transmembrane helix</keyword>
<name>A0A4V4HAS2_DENBC</name>
<reference evidence="3 4" key="1">
    <citation type="journal article" date="2019" name="Nat. Ecol. Evol.">
        <title>Megaphylogeny resolves global patterns of mushroom evolution.</title>
        <authorList>
            <person name="Varga T."/>
            <person name="Krizsan K."/>
            <person name="Foldi C."/>
            <person name="Dima B."/>
            <person name="Sanchez-Garcia M."/>
            <person name="Sanchez-Ramirez S."/>
            <person name="Szollosi G.J."/>
            <person name="Szarkandi J.G."/>
            <person name="Papp V."/>
            <person name="Albert L."/>
            <person name="Andreopoulos W."/>
            <person name="Angelini C."/>
            <person name="Antonin V."/>
            <person name="Barry K.W."/>
            <person name="Bougher N.L."/>
            <person name="Buchanan P."/>
            <person name="Buyck B."/>
            <person name="Bense V."/>
            <person name="Catcheside P."/>
            <person name="Chovatia M."/>
            <person name="Cooper J."/>
            <person name="Damon W."/>
            <person name="Desjardin D."/>
            <person name="Finy P."/>
            <person name="Geml J."/>
            <person name="Haridas S."/>
            <person name="Hughes K."/>
            <person name="Justo A."/>
            <person name="Karasinski D."/>
            <person name="Kautmanova I."/>
            <person name="Kiss B."/>
            <person name="Kocsube S."/>
            <person name="Kotiranta H."/>
            <person name="LaButti K.M."/>
            <person name="Lechner B.E."/>
            <person name="Liimatainen K."/>
            <person name="Lipzen A."/>
            <person name="Lukacs Z."/>
            <person name="Mihaltcheva S."/>
            <person name="Morgado L.N."/>
            <person name="Niskanen T."/>
            <person name="Noordeloos M.E."/>
            <person name="Ohm R.A."/>
            <person name="Ortiz-Santana B."/>
            <person name="Ovrebo C."/>
            <person name="Racz N."/>
            <person name="Riley R."/>
            <person name="Savchenko A."/>
            <person name="Shiryaev A."/>
            <person name="Soop K."/>
            <person name="Spirin V."/>
            <person name="Szebenyi C."/>
            <person name="Tomsovsky M."/>
            <person name="Tulloss R.E."/>
            <person name="Uehling J."/>
            <person name="Grigoriev I.V."/>
            <person name="Vagvolgyi C."/>
            <person name="Papp T."/>
            <person name="Martin F.M."/>
            <person name="Miettinen O."/>
            <person name="Hibbett D.S."/>
            <person name="Nagy L.G."/>
        </authorList>
    </citation>
    <scope>NUCLEOTIDE SEQUENCE [LARGE SCALE GENOMIC DNA]</scope>
    <source>
        <strain evidence="3 4">CBS 962.96</strain>
    </source>
</reference>
<proteinExistence type="predicted"/>
<keyword evidence="2" id="KW-0472">Membrane</keyword>
<evidence type="ECO:0000313" key="3">
    <source>
        <dbReference type="EMBL" id="THU76595.1"/>
    </source>
</evidence>
<evidence type="ECO:0000256" key="1">
    <source>
        <dbReference type="SAM" id="MobiDB-lite"/>
    </source>
</evidence>